<accession>A0A1D8KIY1</accession>
<gene>
    <name evidence="3" type="ORF">C421010_101</name>
    <name evidence="1" type="ORF">S250808_101</name>
    <name evidence="2" type="ORF">T040910_101</name>
</gene>
<dbReference type="RefSeq" id="YP_009321364.1">
    <property type="nucleotide sequence ID" value="NC_031906.1"/>
</dbReference>
<keyword evidence="4" id="KW-1185">Reference proteome</keyword>
<protein>
    <submittedName>
        <fullName evidence="1">Uncharacterized protein</fullName>
    </submittedName>
</protein>
<dbReference type="OrthoDB" id="33457at10239"/>
<organism evidence="1 6">
    <name type="scientific">Synechococcus phage S-CAM3</name>
    <dbReference type="NCBI Taxonomy" id="1883366"/>
    <lineage>
        <taxon>Viruses</taxon>
        <taxon>Duplodnaviria</taxon>
        <taxon>Heunggongvirae</taxon>
        <taxon>Uroviricota</taxon>
        <taxon>Caudoviricetes</taxon>
        <taxon>Pantevenvirales</taxon>
        <taxon>Kyanoviridae</taxon>
        <taxon>Charybdisvirus</taxon>
        <taxon>Charybdisvirus scam3</taxon>
    </lineage>
</organism>
<proteinExistence type="predicted"/>
<reference evidence="4 5" key="1">
    <citation type="journal article" date="2016" name="Virology">
        <title>The genomic content and context of auxiliary metabolic genes in marine cyanomyoviruses.</title>
        <authorList>
            <person name="Crummett L.T."/>
            <person name="Puxty R.J."/>
            <person name="Weihe C."/>
            <person name="Marston M.F."/>
            <person name="Martiny J.B."/>
        </authorList>
    </citation>
    <scope>NUCLEOTIDE SEQUENCE [LARGE SCALE GENOMIC DNA]</scope>
    <source>
        <strain evidence="1">0808SB25</strain>
        <strain evidence="2">0910TB04</strain>
        <strain evidence="3">1010CC42</strain>
    </source>
</reference>
<dbReference type="KEGG" id="vg:30306391"/>
<dbReference type="Proteomes" id="UP000204537">
    <property type="component" value="Segment"/>
</dbReference>
<dbReference type="Proteomes" id="UP000240804">
    <property type="component" value="Segment"/>
</dbReference>
<evidence type="ECO:0000313" key="5">
    <source>
        <dbReference type="Proteomes" id="UP000240804"/>
    </source>
</evidence>
<dbReference type="EMBL" id="KU686198">
    <property type="protein sequence ID" value="AOV58845.1"/>
    <property type="molecule type" value="Genomic_DNA"/>
</dbReference>
<evidence type="ECO:0000313" key="6">
    <source>
        <dbReference type="Proteomes" id="UP000240920"/>
    </source>
</evidence>
<evidence type="ECO:0000313" key="1">
    <source>
        <dbReference type="EMBL" id="AOV58606.1"/>
    </source>
</evidence>
<evidence type="ECO:0000313" key="3">
    <source>
        <dbReference type="EMBL" id="AOV59084.1"/>
    </source>
</evidence>
<dbReference type="Proteomes" id="UP000240920">
    <property type="component" value="Segment"/>
</dbReference>
<dbReference type="EMBL" id="KU686197">
    <property type="protein sequence ID" value="AOV58606.1"/>
    <property type="molecule type" value="Genomic_DNA"/>
</dbReference>
<evidence type="ECO:0000313" key="4">
    <source>
        <dbReference type="Proteomes" id="UP000204537"/>
    </source>
</evidence>
<sequence length="302" mass="31518">MSGIRNLLGKEFASSVGAMGTTAEPIHDGKVFIFAANHRSCCCNCSTNNCICNWCVPCGVTKVTFEIWGGGGGGAGACCCMNGIPGTTGAYSVKTLAYPDVEGGYCYQLCVGPATSNTNNFRGQRGCHTYITGPGLSNFCAEGGYGGCTCCGIWSNSSCYNKDKIDFFSNGNCLGYGPPSYGGDCNISGRAGFIRAHCQSNCAVKAMLPYPPRIVDHNGGWATTHYCTCATCGEQNHCFISLPYSGSPNCYSSGIPGFGNASGITCSSECRCGTPGPGGMIRITYCSCWMGVNSDCSLHMCN</sequence>
<name>A0A1D8KIY1_9CAUD</name>
<dbReference type="GeneID" id="30306391"/>
<evidence type="ECO:0000313" key="2">
    <source>
        <dbReference type="EMBL" id="AOV58845.1"/>
    </source>
</evidence>
<dbReference type="EMBL" id="KU686199">
    <property type="protein sequence ID" value="AOV59084.1"/>
    <property type="molecule type" value="Genomic_DNA"/>
</dbReference>